<keyword evidence="1" id="KW-0472">Membrane</keyword>
<proteinExistence type="predicted"/>
<protein>
    <submittedName>
        <fullName evidence="2">Uncharacterized protein</fullName>
    </submittedName>
</protein>
<sequence length="323" mass="36498">MSGEVIASESQILGDRSSYTFANNGLRIHFPLAFTGRRYRGKPVLLASLFCQSARDGSYLYVYLQRTRGQQYVRCCPDELVFKHSPLSNPFYRVTDTWFRRLRYFSQLTLLPSSVHQVTVRENVTLRTVNNCQLKPGPESPVSACYHLELLPSAQHFVCASLPDKDGFDCTQLRNIISFSLSTRHEKAALIFECQTTGEAFSIQFEFNDHLSSFKLQHHSAKLSDCGDPYASVNGKLVRLDSGAHILAVEEIRADSKTCLEIEYIPRLDPEIEFLIGVLSPPILGFTAASKVGHGIFTIKVLLYLSIFPFMAILYYNRDFNTA</sequence>
<keyword evidence="3" id="KW-1185">Reference proteome</keyword>
<accession>A0A8H5FLU4</accession>
<evidence type="ECO:0000256" key="1">
    <source>
        <dbReference type="SAM" id="Phobius"/>
    </source>
</evidence>
<keyword evidence="1" id="KW-0812">Transmembrane</keyword>
<dbReference type="AlphaFoldDB" id="A0A8H5FLU4"/>
<gene>
    <name evidence="2" type="ORF">D9758_012586</name>
</gene>
<comment type="caution">
    <text evidence="2">The sequence shown here is derived from an EMBL/GenBank/DDBJ whole genome shotgun (WGS) entry which is preliminary data.</text>
</comment>
<reference evidence="2 3" key="1">
    <citation type="journal article" date="2020" name="ISME J.">
        <title>Uncovering the hidden diversity of litter-decomposition mechanisms in mushroom-forming fungi.</title>
        <authorList>
            <person name="Floudas D."/>
            <person name="Bentzer J."/>
            <person name="Ahren D."/>
            <person name="Johansson T."/>
            <person name="Persson P."/>
            <person name="Tunlid A."/>
        </authorList>
    </citation>
    <scope>NUCLEOTIDE SEQUENCE [LARGE SCALE GENOMIC DNA]</scope>
    <source>
        <strain evidence="2 3">CBS 291.85</strain>
    </source>
</reference>
<keyword evidence="1" id="KW-1133">Transmembrane helix</keyword>
<organism evidence="2 3">
    <name type="scientific">Tetrapyrgos nigripes</name>
    <dbReference type="NCBI Taxonomy" id="182062"/>
    <lineage>
        <taxon>Eukaryota</taxon>
        <taxon>Fungi</taxon>
        <taxon>Dikarya</taxon>
        <taxon>Basidiomycota</taxon>
        <taxon>Agaricomycotina</taxon>
        <taxon>Agaricomycetes</taxon>
        <taxon>Agaricomycetidae</taxon>
        <taxon>Agaricales</taxon>
        <taxon>Marasmiineae</taxon>
        <taxon>Marasmiaceae</taxon>
        <taxon>Tetrapyrgos</taxon>
    </lineage>
</organism>
<feature type="transmembrane region" description="Helical" evidence="1">
    <location>
        <begin position="297"/>
        <end position="316"/>
    </location>
</feature>
<dbReference type="EMBL" id="JAACJM010000162">
    <property type="protein sequence ID" value="KAF5341516.1"/>
    <property type="molecule type" value="Genomic_DNA"/>
</dbReference>
<name>A0A8H5FLU4_9AGAR</name>
<dbReference type="Proteomes" id="UP000559256">
    <property type="component" value="Unassembled WGS sequence"/>
</dbReference>
<evidence type="ECO:0000313" key="3">
    <source>
        <dbReference type="Proteomes" id="UP000559256"/>
    </source>
</evidence>
<evidence type="ECO:0000313" key="2">
    <source>
        <dbReference type="EMBL" id="KAF5341516.1"/>
    </source>
</evidence>